<evidence type="ECO:0000313" key="12">
    <source>
        <dbReference type="Proteomes" id="UP000248889"/>
    </source>
</evidence>
<dbReference type="GO" id="GO:0009423">
    <property type="term" value="P:chorismate biosynthetic process"/>
    <property type="evidence" value="ECO:0007669"/>
    <property type="project" value="UniProtKB-UniRule"/>
</dbReference>
<evidence type="ECO:0000256" key="9">
    <source>
        <dbReference type="PIRSR" id="PIRSR001399-1"/>
    </source>
</evidence>
<dbReference type="GO" id="GO:0009073">
    <property type="term" value="P:aromatic amino acid family biosynthetic process"/>
    <property type="evidence" value="ECO:0007669"/>
    <property type="project" value="UniProtKB-KW"/>
</dbReference>
<evidence type="ECO:0000256" key="5">
    <source>
        <dbReference type="ARBA" id="ARBA00012060"/>
    </source>
</evidence>
<evidence type="ECO:0000313" key="11">
    <source>
        <dbReference type="EMBL" id="RAG81910.1"/>
    </source>
</evidence>
<dbReference type="PANTHER" id="PTHR21272">
    <property type="entry name" value="CATABOLIC 3-DEHYDROQUINASE"/>
    <property type="match status" value="1"/>
</dbReference>
<reference evidence="11 12" key="1">
    <citation type="submission" date="2018-06" db="EMBL/GenBank/DDBJ databases">
        <title>Streptacidiphilus pinicola sp. nov., isolated from pine grove soil.</title>
        <authorList>
            <person name="Roh S.G."/>
            <person name="Park S."/>
            <person name="Kim M.-K."/>
            <person name="Yun B.-R."/>
            <person name="Park J."/>
            <person name="Kim M.J."/>
            <person name="Kim Y.S."/>
            <person name="Kim S.B."/>
        </authorList>
    </citation>
    <scope>NUCLEOTIDE SEQUENCE [LARGE SCALE GENOMIC DNA]</scope>
    <source>
        <strain evidence="11 12">MMS16-CNU450</strain>
    </source>
</reference>
<evidence type="ECO:0000256" key="1">
    <source>
        <dbReference type="ARBA" id="ARBA00001864"/>
    </source>
</evidence>
<dbReference type="Gene3D" id="3.40.50.9100">
    <property type="entry name" value="Dehydroquinase, class II"/>
    <property type="match status" value="1"/>
</dbReference>
<feature type="binding site" evidence="8">
    <location>
        <begin position="106"/>
        <end position="107"/>
    </location>
    <ligand>
        <name>substrate</name>
    </ligand>
</feature>
<evidence type="ECO:0000256" key="10">
    <source>
        <dbReference type="PIRSR" id="PIRSR001399-3"/>
    </source>
</evidence>
<dbReference type="CDD" id="cd00466">
    <property type="entry name" value="DHQase_II"/>
    <property type="match status" value="1"/>
</dbReference>
<dbReference type="EMBL" id="QKYN01000132">
    <property type="protein sequence ID" value="RAG81910.1"/>
    <property type="molecule type" value="Genomic_DNA"/>
</dbReference>
<dbReference type="InterPro" id="IPR001874">
    <property type="entry name" value="DHquinase_II"/>
</dbReference>
<accession>A0A2X0K3K4</accession>
<feature type="binding site" evidence="8">
    <location>
        <position position="85"/>
    </location>
    <ligand>
        <name>substrate</name>
    </ligand>
</feature>
<gene>
    <name evidence="8" type="primary">aroQ</name>
    <name evidence="11" type="ORF">DN069_30265</name>
</gene>
<feature type="binding site" evidence="8">
    <location>
        <position position="79"/>
    </location>
    <ligand>
        <name>substrate</name>
    </ligand>
</feature>
<name>A0A2X0K3K4_9ACTN</name>
<dbReference type="PANTHER" id="PTHR21272:SF3">
    <property type="entry name" value="CATABOLIC 3-DEHYDROQUINASE"/>
    <property type="match status" value="1"/>
</dbReference>
<evidence type="ECO:0000256" key="4">
    <source>
        <dbReference type="ARBA" id="ARBA00011193"/>
    </source>
</evidence>
<dbReference type="GO" id="GO:0019631">
    <property type="term" value="P:quinate catabolic process"/>
    <property type="evidence" value="ECO:0007669"/>
    <property type="project" value="TreeGrafter"/>
</dbReference>
<sequence>MSQSPALRVLVLNGPNLNLLGERDPALYGTATLADVTDNVTRLAKELDVAVDFAQHNSEGDVVDALQRARHDYDAVILNPGPLSHSSLPVRDVVHVISTPVVEVHISNVVSRGGYHEKLVTAPAAAAVICGCGIYGYELALRLIVQRYAPAAAADRQA</sequence>
<dbReference type="UniPathway" id="UPA00053">
    <property type="reaction ID" value="UER00086"/>
</dbReference>
<comment type="catalytic activity">
    <reaction evidence="1 8">
        <text>3-dehydroquinate = 3-dehydroshikimate + H2O</text>
        <dbReference type="Rhea" id="RHEA:21096"/>
        <dbReference type="ChEBI" id="CHEBI:15377"/>
        <dbReference type="ChEBI" id="CHEBI:16630"/>
        <dbReference type="ChEBI" id="CHEBI:32364"/>
        <dbReference type="EC" id="4.2.1.10"/>
    </reaction>
</comment>
<comment type="caution">
    <text evidence="11">The sequence shown here is derived from an EMBL/GenBank/DDBJ whole genome shotgun (WGS) entry which is preliminary data.</text>
</comment>
<evidence type="ECO:0000256" key="6">
    <source>
        <dbReference type="ARBA" id="ARBA00023141"/>
    </source>
</evidence>
<evidence type="ECO:0000256" key="3">
    <source>
        <dbReference type="ARBA" id="ARBA00011037"/>
    </source>
</evidence>
<evidence type="ECO:0000256" key="2">
    <source>
        <dbReference type="ARBA" id="ARBA00004902"/>
    </source>
</evidence>
<dbReference type="SUPFAM" id="SSF52304">
    <property type="entry name" value="Type II 3-dehydroquinate dehydratase"/>
    <property type="match status" value="1"/>
</dbReference>
<dbReference type="AlphaFoldDB" id="A0A2X0K3K4"/>
<dbReference type="NCBIfam" id="NF003805">
    <property type="entry name" value="PRK05395.1-2"/>
    <property type="match status" value="1"/>
</dbReference>
<comment type="function">
    <text evidence="8">Catalyzes a trans-dehydration via an enolate intermediate.</text>
</comment>
<dbReference type="PIRSF" id="PIRSF001399">
    <property type="entry name" value="DHquinase_II"/>
    <property type="match status" value="1"/>
</dbReference>
<evidence type="ECO:0000256" key="7">
    <source>
        <dbReference type="ARBA" id="ARBA00023239"/>
    </source>
</evidence>
<dbReference type="NCBIfam" id="NF003807">
    <property type="entry name" value="PRK05395.1-4"/>
    <property type="match status" value="1"/>
</dbReference>
<dbReference type="HAMAP" id="MF_00169">
    <property type="entry name" value="AroQ"/>
    <property type="match status" value="1"/>
</dbReference>
<dbReference type="RefSeq" id="WP_111506392.1">
    <property type="nucleotide sequence ID" value="NZ_QKYN01000132.1"/>
</dbReference>
<dbReference type="InterPro" id="IPR018509">
    <property type="entry name" value="DHquinase_II_CS"/>
</dbReference>
<keyword evidence="7 8" id="KW-0456">Lyase</keyword>
<organism evidence="11 12">
    <name type="scientific">Streptacidiphilus pinicola</name>
    <dbReference type="NCBI Taxonomy" id="2219663"/>
    <lineage>
        <taxon>Bacteria</taxon>
        <taxon>Bacillati</taxon>
        <taxon>Actinomycetota</taxon>
        <taxon>Actinomycetes</taxon>
        <taxon>Kitasatosporales</taxon>
        <taxon>Streptomycetaceae</taxon>
        <taxon>Streptacidiphilus</taxon>
    </lineage>
</organism>
<dbReference type="GO" id="GO:0003855">
    <property type="term" value="F:3-dehydroquinate dehydratase activity"/>
    <property type="evidence" value="ECO:0007669"/>
    <property type="project" value="UniProtKB-UniRule"/>
</dbReference>
<proteinExistence type="inferred from homology"/>
<dbReference type="PROSITE" id="PS01029">
    <property type="entry name" value="DEHYDROQUINASE_II"/>
    <property type="match status" value="1"/>
</dbReference>
<feature type="active site" description="Proton donor" evidence="8 9">
    <location>
        <position position="105"/>
    </location>
</feature>
<keyword evidence="6 8" id="KW-0057">Aromatic amino acid biosynthesis</keyword>
<protein>
    <recommendedName>
        <fullName evidence="5 8">3-dehydroquinate dehydratase</fullName>
        <shortName evidence="8">3-dehydroquinase</shortName>
        <ecNumber evidence="5 8">4.2.1.10</ecNumber>
    </recommendedName>
    <alternativeName>
        <fullName evidence="8">Type II DHQase</fullName>
    </alternativeName>
</protein>
<comment type="similarity">
    <text evidence="3 8">Belongs to the type-II 3-dehydroquinase family.</text>
</comment>
<evidence type="ECO:0000256" key="8">
    <source>
        <dbReference type="HAMAP-Rule" id="MF_00169"/>
    </source>
</evidence>
<keyword evidence="8" id="KW-0028">Amino-acid biosynthesis</keyword>
<feature type="site" description="Transition state stabilizer" evidence="8 10">
    <location>
        <position position="23"/>
    </location>
</feature>
<dbReference type="GO" id="GO:0008652">
    <property type="term" value="P:amino acid biosynthetic process"/>
    <property type="evidence" value="ECO:0007669"/>
    <property type="project" value="UniProtKB-KW"/>
</dbReference>
<dbReference type="InterPro" id="IPR036441">
    <property type="entry name" value="DHquinase_II_sf"/>
</dbReference>
<feature type="binding site" evidence="8">
    <location>
        <position position="92"/>
    </location>
    <ligand>
        <name>substrate</name>
    </ligand>
</feature>
<feature type="active site" description="Proton acceptor" evidence="8 9">
    <location>
        <position position="28"/>
    </location>
</feature>
<comment type="pathway">
    <text evidence="2 8">Metabolic intermediate biosynthesis; chorismate biosynthesis; chorismate from D-erythrose 4-phosphate and phosphoenolpyruvate: step 3/7.</text>
</comment>
<dbReference type="EC" id="4.2.1.10" evidence="5 8"/>
<dbReference type="Pfam" id="PF01220">
    <property type="entry name" value="DHquinase_II"/>
    <property type="match status" value="1"/>
</dbReference>
<dbReference type="Proteomes" id="UP000248889">
    <property type="component" value="Unassembled WGS sequence"/>
</dbReference>
<keyword evidence="12" id="KW-1185">Reference proteome</keyword>
<comment type="caution">
    <text evidence="8">Lacks conserved residue(s) required for the propagation of feature annotation.</text>
</comment>
<comment type="subunit">
    <text evidence="4 8">Homododecamer.</text>
</comment>
<dbReference type="OrthoDB" id="9790793at2"/>